<dbReference type="InterPro" id="IPR010696">
    <property type="entry name" value="DUF1272"/>
</dbReference>
<name>A0AB74D6Q5_9BURK</name>
<proteinExistence type="predicted"/>
<evidence type="ECO:0000313" key="3">
    <source>
        <dbReference type="Proteomes" id="UP000273734"/>
    </source>
</evidence>
<reference evidence="2 3" key="1">
    <citation type="submission" date="2018-08" db="EMBL/GenBank/DDBJ databases">
        <title>Comparative analysis of Burkholderia isolates from Puerto Rico.</title>
        <authorList>
            <person name="Hall C."/>
            <person name="Sahl J."/>
            <person name="Wagner D."/>
        </authorList>
    </citation>
    <scope>NUCLEOTIDE SEQUENCE [LARGE SCALE GENOMIC DNA]</scope>
    <source>
        <strain evidence="2 3">Bp8964</strain>
    </source>
</reference>
<dbReference type="AlphaFoldDB" id="A0AB74D6Q5"/>
<accession>A0AB74D6Q5</accession>
<comment type="caution">
    <text evidence="2">The sequence shown here is derived from an EMBL/GenBank/DDBJ whole genome shotgun (WGS) entry which is preliminary data.</text>
</comment>
<evidence type="ECO:0000256" key="1">
    <source>
        <dbReference type="SAM" id="MobiDB-lite"/>
    </source>
</evidence>
<dbReference type="Proteomes" id="UP000273734">
    <property type="component" value="Unassembled WGS sequence"/>
</dbReference>
<feature type="region of interest" description="Disordered" evidence="1">
    <location>
        <begin position="16"/>
        <end position="35"/>
    </location>
</feature>
<gene>
    <name evidence="2" type="ORF">DF015_23910</name>
</gene>
<sequence length="35" mass="3749">MLELRPGCECCDKDLPPVQSARSACPISSTRSARA</sequence>
<evidence type="ECO:0000313" key="2">
    <source>
        <dbReference type="EMBL" id="RQP73691.1"/>
    </source>
</evidence>
<organism evidence="2 3">
    <name type="scientific">Burkholderia ubonensis</name>
    <dbReference type="NCBI Taxonomy" id="101571"/>
    <lineage>
        <taxon>Bacteria</taxon>
        <taxon>Pseudomonadati</taxon>
        <taxon>Pseudomonadota</taxon>
        <taxon>Betaproteobacteria</taxon>
        <taxon>Burkholderiales</taxon>
        <taxon>Burkholderiaceae</taxon>
        <taxon>Burkholderia</taxon>
        <taxon>Burkholderia cepacia complex</taxon>
    </lineage>
</organism>
<protein>
    <submittedName>
        <fullName evidence="2">DUF1272 domain-containing protein</fullName>
    </submittedName>
</protein>
<dbReference type="EMBL" id="QTNY01000018">
    <property type="protein sequence ID" value="RQP73691.1"/>
    <property type="molecule type" value="Genomic_DNA"/>
</dbReference>
<feature type="compositionally biased region" description="Polar residues" evidence="1">
    <location>
        <begin position="20"/>
        <end position="35"/>
    </location>
</feature>
<dbReference type="Pfam" id="PF06906">
    <property type="entry name" value="DUF1272"/>
    <property type="match status" value="1"/>
</dbReference>